<reference evidence="6" key="1">
    <citation type="journal article" date="2019" name="Int. J. Syst. Evol. Microbiol.">
        <title>The Global Catalogue of Microorganisms (GCM) 10K type strain sequencing project: providing services to taxonomists for standard genome sequencing and annotation.</title>
        <authorList>
            <consortium name="The Broad Institute Genomics Platform"/>
            <consortium name="The Broad Institute Genome Sequencing Center for Infectious Disease"/>
            <person name="Wu L."/>
            <person name="Ma J."/>
        </authorList>
    </citation>
    <scope>NUCLEOTIDE SEQUENCE [LARGE SCALE GENOMIC DNA]</scope>
    <source>
        <strain evidence="6">TISTR 2562</strain>
    </source>
</reference>
<keyword evidence="6" id="KW-1185">Reference proteome</keyword>
<dbReference type="NCBIfam" id="NF037995">
    <property type="entry name" value="TRAP_S1"/>
    <property type="match status" value="1"/>
</dbReference>
<gene>
    <name evidence="5" type="primary">dctP</name>
    <name evidence="5" type="ORF">ACFSUD_13625</name>
</gene>
<evidence type="ECO:0000313" key="5">
    <source>
        <dbReference type="EMBL" id="MFD2740622.1"/>
    </source>
</evidence>
<keyword evidence="2 4" id="KW-0732">Signal</keyword>
<evidence type="ECO:0000256" key="1">
    <source>
        <dbReference type="ARBA" id="ARBA00004418"/>
    </source>
</evidence>
<dbReference type="Gene3D" id="3.40.190.170">
    <property type="entry name" value="Bacterial extracellular solute-binding protein, family 7"/>
    <property type="match status" value="1"/>
</dbReference>
<dbReference type="RefSeq" id="WP_386375160.1">
    <property type="nucleotide sequence ID" value="NZ_JBHUMP010000012.1"/>
</dbReference>
<organism evidence="5 6">
    <name type="scientific">Sulfitobacter aestuarii</name>
    <dbReference type="NCBI Taxonomy" id="2161676"/>
    <lineage>
        <taxon>Bacteria</taxon>
        <taxon>Pseudomonadati</taxon>
        <taxon>Pseudomonadota</taxon>
        <taxon>Alphaproteobacteria</taxon>
        <taxon>Rhodobacterales</taxon>
        <taxon>Roseobacteraceae</taxon>
        <taxon>Sulfitobacter</taxon>
    </lineage>
</organism>
<keyword evidence="3" id="KW-0574">Periplasm</keyword>
<protein>
    <submittedName>
        <fullName evidence="5">TRAP transporter substrate-binding protein DctP</fullName>
    </submittedName>
</protein>
<name>A0ABW5U7B8_9RHOB</name>
<dbReference type="EMBL" id="JBHUMP010000012">
    <property type="protein sequence ID" value="MFD2740622.1"/>
    <property type="molecule type" value="Genomic_DNA"/>
</dbReference>
<evidence type="ECO:0000256" key="2">
    <source>
        <dbReference type="ARBA" id="ARBA00022729"/>
    </source>
</evidence>
<comment type="caution">
    <text evidence="5">The sequence shown here is derived from an EMBL/GenBank/DDBJ whole genome shotgun (WGS) entry which is preliminary data.</text>
</comment>
<feature type="signal peptide" evidence="4">
    <location>
        <begin position="1"/>
        <end position="25"/>
    </location>
</feature>
<dbReference type="PANTHER" id="PTHR33376:SF15">
    <property type="entry name" value="BLL6794 PROTEIN"/>
    <property type="match status" value="1"/>
</dbReference>
<dbReference type="InterPro" id="IPR018389">
    <property type="entry name" value="DctP_fam"/>
</dbReference>
<accession>A0ABW5U7B8</accession>
<evidence type="ECO:0000256" key="4">
    <source>
        <dbReference type="SAM" id="SignalP"/>
    </source>
</evidence>
<evidence type="ECO:0000313" key="6">
    <source>
        <dbReference type="Proteomes" id="UP001597474"/>
    </source>
</evidence>
<dbReference type="PANTHER" id="PTHR33376">
    <property type="match status" value="1"/>
</dbReference>
<evidence type="ECO:0000256" key="3">
    <source>
        <dbReference type="ARBA" id="ARBA00022764"/>
    </source>
</evidence>
<feature type="chain" id="PRO_5045890989" evidence="4">
    <location>
        <begin position="26"/>
        <end position="346"/>
    </location>
</feature>
<comment type="subcellular location">
    <subcellularLocation>
        <location evidence="1">Periplasm</location>
    </subcellularLocation>
</comment>
<dbReference type="InterPro" id="IPR038404">
    <property type="entry name" value="TRAP_DctP_sf"/>
</dbReference>
<proteinExistence type="predicted"/>
<dbReference type="Pfam" id="PF03480">
    <property type="entry name" value="DctP"/>
    <property type="match status" value="1"/>
</dbReference>
<dbReference type="Proteomes" id="UP001597474">
    <property type="component" value="Unassembled WGS sequence"/>
</dbReference>
<sequence length="346" mass="37389">MRLAKGMAAATVAAAMGMALPSAGAARETILFNCFFPPQHYVCKDFLPELGERIETATEGRVKLRVPPKSLAAPPDQYDGVVNGVMDGAVQFNGFLRSQVPGVQFSMLPFLGHADSEMTSVALWETYQEHLAEKDEYGETVLLALFALNGGDIFSVTDTPITSIADLAERKIWSVPGVTANVIAETGSSVVSGPAVQMLELVSKGVVDGHVGVPQSEVTQYKLTDYTKSATIFDEKIFQATFSFFVSKQKWDAISETDRDAIRAALGSDFVRWMGAEQDRIFEAAHAEMVEAGVEFVDGSPAFLAELKALGEPRVAEWVAQMDGMGIDGQAVIDDFEARYQANVGQ</sequence>